<keyword evidence="2" id="KW-1185">Reference proteome</keyword>
<dbReference type="Proteomes" id="UP000198885">
    <property type="component" value="Unassembled WGS sequence"/>
</dbReference>
<gene>
    <name evidence="1" type="ORF">SAMN04490244_11392</name>
</gene>
<dbReference type="SUPFAM" id="SSF51735">
    <property type="entry name" value="NAD(P)-binding Rossmann-fold domains"/>
    <property type="match status" value="1"/>
</dbReference>
<dbReference type="STRING" id="641238.SAMN04490244_11392"/>
<dbReference type="InterPro" id="IPR002347">
    <property type="entry name" value="SDR_fam"/>
</dbReference>
<evidence type="ECO:0000313" key="2">
    <source>
        <dbReference type="Proteomes" id="UP000198885"/>
    </source>
</evidence>
<name>A0A1H9WVP9_9RHOB</name>
<dbReference type="Pfam" id="PF00106">
    <property type="entry name" value="adh_short"/>
    <property type="match status" value="1"/>
</dbReference>
<accession>A0A1H9WVP9</accession>
<dbReference type="AlphaFoldDB" id="A0A1H9WVP9"/>
<dbReference type="EMBL" id="FOGU01000013">
    <property type="protein sequence ID" value="SES37841.1"/>
    <property type="molecule type" value="Genomic_DNA"/>
</dbReference>
<dbReference type="InterPro" id="IPR036291">
    <property type="entry name" value="NAD(P)-bd_dom_sf"/>
</dbReference>
<proteinExistence type="predicted"/>
<dbReference type="Gene3D" id="3.40.50.720">
    <property type="entry name" value="NAD(P)-binding Rossmann-like Domain"/>
    <property type="match status" value="1"/>
</dbReference>
<organism evidence="1 2">
    <name type="scientific">Tranquillimonas rosea</name>
    <dbReference type="NCBI Taxonomy" id="641238"/>
    <lineage>
        <taxon>Bacteria</taxon>
        <taxon>Pseudomonadati</taxon>
        <taxon>Pseudomonadota</taxon>
        <taxon>Alphaproteobacteria</taxon>
        <taxon>Rhodobacterales</taxon>
        <taxon>Roseobacteraceae</taxon>
        <taxon>Tranquillimonas</taxon>
    </lineage>
</organism>
<reference evidence="1 2" key="1">
    <citation type="submission" date="2016-10" db="EMBL/GenBank/DDBJ databases">
        <authorList>
            <person name="de Groot N.N."/>
        </authorList>
    </citation>
    <scope>NUCLEOTIDE SEQUENCE [LARGE SCALE GENOMIC DNA]</scope>
    <source>
        <strain evidence="1 2">DSM 23042</strain>
    </source>
</reference>
<sequence length="102" mass="10558">MSPFLILEGKRALVTSGTRGAGGATVALFKELGADILTTARTRPPEMPEDRFVAADLTRTEGCDRVAEAVRKRLGGVDIIVHMLGGSSTGRLATTNGGASST</sequence>
<protein>
    <submittedName>
        <fullName evidence="1">Short chain dehydrogenase</fullName>
    </submittedName>
</protein>
<evidence type="ECO:0000313" key="1">
    <source>
        <dbReference type="EMBL" id="SES37841.1"/>
    </source>
</evidence>